<comment type="subcellular location">
    <subcellularLocation>
        <location evidence="1">Nucleus</location>
    </subcellularLocation>
</comment>
<sequence length="501" mass="57382">MPDIVEGKGFQRLLATLKSPCEIPVKSKLTEEVIPKVYETFKESVLESLHQMINDISLSVEEWKSLNGEEYLTISIHFQQPDDEHLYTKVLSTLHWSHKYDSSYWTQQIDSLFDEWNLKVDKIKAVVVAMNMNQRSEIITALSLKGLVLIPCLVYTLQEVCLDAVFEQHDVANILHKCRSLLGLINKHSNAYAALRFQEQLLQIDDTSLNADYPKVWISTYTMLEQLLARRSVIGSILENIDSSLYDKDYIHITDSEWLIIEDVINVLEPFKVTIMTLSEERYPLISLLKPLLWQLVSSHLKVSDIDSSHSRIFKNDLSRLLTNRYNQEATINNILQIATTLDPRFKTLPNVVEEAKATLESPIKEMLKNLIEESQCITEQENMNSSVKKSRLSGMELLLGDLCSKKTGMSCKERADLEIIQYQSEATAPLDQCPLSWWHRSETKCPNLARLAAQYNCIPATAIPPSRLPLENQIAFDIKRANLSPEIIDHLLFLNSNYSI</sequence>
<proteinExistence type="predicted"/>
<evidence type="ECO:0000256" key="5">
    <source>
        <dbReference type="ARBA" id="ARBA00023242"/>
    </source>
</evidence>
<dbReference type="PANTHER" id="PTHR46481">
    <property type="entry name" value="ZINC FINGER BED DOMAIN-CONTAINING PROTEIN 4"/>
    <property type="match status" value="1"/>
</dbReference>
<evidence type="ECO:0000313" key="7">
    <source>
        <dbReference type="EMBL" id="JAS34049.1"/>
    </source>
</evidence>
<dbReference type="Pfam" id="PF05699">
    <property type="entry name" value="Dimer_Tnp_hAT"/>
    <property type="match status" value="1"/>
</dbReference>
<dbReference type="InterPro" id="IPR052035">
    <property type="entry name" value="ZnF_BED_domain_contain"/>
</dbReference>
<name>A0A1B6E804_9HEMI</name>
<evidence type="ECO:0000259" key="6">
    <source>
        <dbReference type="Pfam" id="PF05699"/>
    </source>
</evidence>
<keyword evidence="2" id="KW-0479">Metal-binding</keyword>
<protein>
    <recommendedName>
        <fullName evidence="6">HAT C-terminal dimerisation domain-containing protein</fullName>
    </recommendedName>
</protein>
<dbReference type="SUPFAM" id="SSF53098">
    <property type="entry name" value="Ribonuclease H-like"/>
    <property type="match status" value="1"/>
</dbReference>
<evidence type="ECO:0000256" key="1">
    <source>
        <dbReference type="ARBA" id="ARBA00004123"/>
    </source>
</evidence>
<dbReference type="PANTHER" id="PTHR46481:SF10">
    <property type="entry name" value="ZINC FINGER BED DOMAIN-CONTAINING PROTEIN 39"/>
    <property type="match status" value="1"/>
</dbReference>
<feature type="domain" description="HAT C-terminal dimerisation" evidence="6">
    <location>
        <begin position="420"/>
        <end position="498"/>
    </location>
</feature>
<dbReference type="GO" id="GO:0046983">
    <property type="term" value="F:protein dimerization activity"/>
    <property type="evidence" value="ECO:0007669"/>
    <property type="project" value="InterPro"/>
</dbReference>
<evidence type="ECO:0000256" key="3">
    <source>
        <dbReference type="ARBA" id="ARBA00022771"/>
    </source>
</evidence>
<accession>A0A1B6E804</accession>
<keyword evidence="3" id="KW-0863">Zinc-finger</keyword>
<dbReference type="InterPro" id="IPR008906">
    <property type="entry name" value="HATC_C_dom"/>
</dbReference>
<gene>
    <name evidence="7" type="ORF">g.6907</name>
</gene>
<reference evidence="7" key="1">
    <citation type="submission" date="2015-12" db="EMBL/GenBank/DDBJ databases">
        <title>De novo transcriptome assembly of four potential Pierce s Disease insect vectors from Arizona vineyards.</title>
        <authorList>
            <person name="Tassone E.E."/>
        </authorList>
    </citation>
    <scope>NUCLEOTIDE SEQUENCE</scope>
</reference>
<dbReference type="GO" id="GO:0008270">
    <property type="term" value="F:zinc ion binding"/>
    <property type="evidence" value="ECO:0007669"/>
    <property type="project" value="UniProtKB-KW"/>
</dbReference>
<evidence type="ECO:0000256" key="4">
    <source>
        <dbReference type="ARBA" id="ARBA00022833"/>
    </source>
</evidence>
<dbReference type="EMBL" id="GEDC01003249">
    <property type="protein sequence ID" value="JAS34049.1"/>
    <property type="molecule type" value="Transcribed_RNA"/>
</dbReference>
<organism evidence="7">
    <name type="scientific">Clastoptera arizonana</name>
    <name type="common">Arizona spittle bug</name>
    <dbReference type="NCBI Taxonomy" id="38151"/>
    <lineage>
        <taxon>Eukaryota</taxon>
        <taxon>Metazoa</taxon>
        <taxon>Ecdysozoa</taxon>
        <taxon>Arthropoda</taxon>
        <taxon>Hexapoda</taxon>
        <taxon>Insecta</taxon>
        <taxon>Pterygota</taxon>
        <taxon>Neoptera</taxon>
        <taxon>Paraneoptera</taxon>
        <taxon>Hemiptera</taxon>
        <taxon>Auchenorrhyncha</taxon>
        <taxon>Cercopoidea</taxon>
        <taxon>Clastopteridae</taxon>
        <taxon>Clastoptera</taxon>
    </lineage>
</organism>
<dbReference type="InterPro" id="IPR012337">
    <property type="entry name" value="RNaseH-like_sf"/>
</dbReference>
<keyword evidence="4" id="KW-0862">Zinc</keyword>
<keyword evidence="5" id="KW-0539">Nucleus</keyword>
<evidence type="ECO:0000256" key="2">
    <source>
        <dbReference type="ARBA" id="ARBA00022723"/>
    </source>
</evidence>
<dbReference type="AlphaFoldDB" id="A0A1B6E804"/>
<dbReference type="GO" id="GO:0005634">
    <property type="term" value="C:nucleus"/>
    <property type="evidence" value="ECO:0007669"/>
    <property type="project" value="UniProtKB-SubCell"/>
</dbReference>